<gene>
    <name evidence="3" type="ORF">Taro_015717</name>
</gene>
<name>A0A843UN07_COLES</name>
<evidence type="ECO:0000256" key="1">
    <source>
        <dbReference type="SAM" id="Coils"/>
    </source>
</evidence>
<evidence type="ECO:0000259" key="2">
    <source>
        <dbReference type="Pfam" id="PF10536"/>
    </source>
</evidence>
<dbReference type="InterPro" id="IPR044824">
    <property type="entry name" value="MAIN-like"/>
</dbReference>
<dbReference type="Pfam" id="PF10536">
    <property type="entry name" value="PMD"/>
    <property type="match status" value="1"/>
</dbReference>
<organism evidence="3 4">
    <name type="scientific">Colocasia esculenta</name>
    <name type="common">Wild taro</name>
    <name type="synonym">Arum esculentum</name>
    <dbReference type="NCBI Taxonomy" id="4460"/>
    <lineage>
        <taxon>Eukaryota</taxon>
        <taxon>Viridiplantae</taxon>
        <taxon>Streptophyta</taxon>
        <taxon>Embryophyta</taxon>
        <taxon>Tracheophyta</taxon>
        <taxon>Spermatophyta</taxon>
        <taxon>Magnoliopsida</taxon>
        <taxon>Liliopsida</taxon>
        <taxon>Araceae</taxon>
        <taxon>Aroideae</taxon>
        <taxon>Colocasieae</taxon>
        <taxon>Colocasia</taxon>
    </lineage>
</organism>
<protein>
    <recommendedName>
        <fullName evidence="2">Aminotransferase-like plant mobile domain-containing protein</fullName>
    </recommendedName>
</protein>
<dbReference type="PANTHER" id="PTHR46033">
    <property type="entry name" value="PROTEIN MAIN-LIKE 2"/>
    <property type="match status" value="1"/>
</dbReference>
<accession>A0A843UN07</accession>
<proteinExistence type="predicted"/>
<dbReference type="OrthoDB" id="1704833at2759"/>
<dbReference type="PANTHER" id="PTHR46033:SF8">
    <property type="entry name" value="PROTEIN MAINTENANCE OF MERISTEMS-LIKE"/>
    <property type="match status" value="1"/>
</dbReference>
<keyword evidence="1" id="KW-0175">Coiled coil</keyword>
<reference evidence="3" key="1">
    <citation type="submission" date="2017-07" db="EMBL/GenBank/DDBJ databases">
        <title>Taro Niue Genome Assembly and Annotation.</title>
        <authorList>
            <person name="Atibalentja N."/>
            <person name="Keating K."/>
            <person name="Fields C.J."/>
        </authorList>
    </citation>
    <scope>NUCLEOTIDE SEQUENCE</scope>
    <source>
        <strain evidence="3">Niue_2</strain>
        <tissue evidence="3">Leaf</tissue>
    </source>
</reference>
<dbReference type="GO" id="GO:0010073">
    <property type="term" value="P:meristem maintenance"/>
    <property type="evidence" value="ECO:0007669"/>
    <property type="project" value="InterPro"/>
</dbReference>
<dbReference type="AlphaFoldDB" id="A0A843UN07"/>
<keyword evidence="4" id="KW-1185">Reference proteome</keyword>
<feature type="domain" description="Aminotransferase-like plant mobile" evidence="2">
    <location>
        <begin position="2"/>
        <end position="352"/>
    </location>
</feature>
<sequence length="457" mass="52351">MGFGHLLSVRPFHVDVPYLEALRERWEEDCKAFIMPWGHMIPTLEDVAYLMGLPVQGEPVVGQERSDYHDDIVELLGPEFVAGRRRPIRSILLGSLSEAVGLRGRRRGPLETLEEFYTGVRGALNLGDQSEERSVRIFVAYLFRRLLFATQSSQMNCKFVLLLRDLDQAGRYAWGAAMLGHLFSLLPSSSRRSQSTGGFTPFLQIWGYTRFPMGRGVHVEGRQTMVPLMARWEVAPDPRVADRRAEVVRAALDHYPYDQVVWTPYRGEVDASHPAVAAGRPLFDRHLLLLCLGTCEVLYLELVVQSLGWHQPTVEVGRDTRRRFFAEDRDWSEEHETTVAYWREGDEQVLQQTNLQDSAAYLEGYRAHYAGRLRLDRRVLPESQAVRLLEGRLAEQEVELERLRAEVMTLKGELARARASRDAGASSSAQPAEGTWWSAYRRRWTGHRRGSWSSRMR</sequence>
<dbReference type="Proteomes" id="UP000652761">
    <property type="component" value="Unassembled WGS sequence"/>
</dbReference>
<evidence type="ECO:0000313" key="4">
    <source>
        <dbReference type="Proteomes" id="UP000652761"/>
    </source>
</evidence>
<dbReference type="EMBL" id="NMUH01000684">
    <property type="protein sequence ID" value="MQL83224.1"/>
    <property type="molecule type" value="Genomic_DNA"/>
</dbReference>
<comment type="caution">
    <text evidence="3">The sequence shown here is derived from an EMBL/GenBank/DDBJ whole genome shotgun (WGS) entry which is preliminary data.</text>
</comment>
<feature type="coiled-coil region" evidence="1">
    <location>
        <begin position="386"/>
        <end position="420"/>
    </location>
</feature>
<dbReference type="InterPro" id="IPR019557">
    <property type="entry name" value="AminoTfrase-like_pln_mobile"/>
</dbReference>
<evidence type="ECO:0000313" key="3">
    <source>
        <dbReference type="EMBL" id="MQL83224.1"/>
    </source>
</evidence>